<proteinExistence type="inferred from homology"/>
<dbReference type="InterPro" id="IPR036388">
    <property type="entry name" value="WH-like_DNA-bd_sf"/>
</dbReference>
<dbReference type="InterPro" id="IPR000847">
    <property type="entry name" value="LysR_HTH_N"/>
</dbReference>
<reference evidence="6 7" key="1">
    <citation type="journal article" date="2011" name="J. Bacteriol.">
        <title>Complete genome sequence of the type strain Cupriavidus necator N-1.</title>
        <authorList>
            <person name="Poehlein A."/>
            <person name="Kusian B."/>
            <person name="Friedrich B."/>
            <person name="Daniel R."/>
            <person name="Bowien B."/>
        </authorList>
    </citation>
    <scope>NUCLEOTIDE SEQUENCE [LARGE SCALE GENOMIC DNA]</scope>
    <source>
        <strain evidence="7">ATCC 43291 / DSM 13513 / CCUG 52238 / LMG 8453 / N-1</strain>
        <plasmid evidence="6 7">pBB1</plasmid>
    </source>
</reference>
<accession>F8GV64</accession>
<dbReference type="Proteomes" id="UP000006798">
    <property type="component" value="Plasmid pBB1"/>
</dbReference>
<dbReference type="RefSeq" id="WP_013959596.1">
    <property type="nucleotide sequence ID" value="NC_015727.1"/>
</dbReference>
<dbReference type="PROSITE" id="PS50931">
    <property type="entry name" value="HTH_LYSR"/>
    <property type="match status" value="1"/>
</dbReference>
<dbReference type="InterPro" id="IPR036390">
    <property type="entry name" value="WH_DNA-bd_sf"/>
</dbReference>
<dbReference type="Gene3D" id="1.10.10.10">
    <property type="entry name" value="Winged helix-like DNA-binding domain superfamily/Winged helix DNA-binding domain"/>
    <property type="match status" value="1"/>
</dbReference>
<gene>
    <name evidence="6" type="ordered locus">CNE_BB1p11610</name>
</gene>
<evidence type="ECO:0000256" key="1">
    <source>
        <dbReference type="ARBA" id="ARBA00009437"/>
    </source>
</evidence>
<dbReference type="PANTHER" id="PTHR30126:SF97">
    <property type="entry name" value="HTH-TYPE TRANSCRIPTIONAL REGULATOR ABGR"/>
    <property type="match status" value="1"/>
</dbReference>
<geneLocation type="plasmid" evidence="6 7">
    <name>pBB1</name>
</geneLocation>
<dbReference type="Pfam" id="PF00126">
    <property type="entry name" value="HTH_1"/>
    <property type="match status" value="1"/>
</dbReference>
<evidence type="ECO:0000313" key="6">
    <source>
        <dbReference type="EMBL" id="AEI82564.1"/>
    </source>
</evidence>
<dbReference type="SUPFAM" id="SSF53850">
    <property type="entry name" value="Periplasmic binding protein-like II"/>
    <property type="match status" value="1"/>
</dbReference>
<dbReference type="GO" id="GO:0003700">
    <property type="term" value="F:DNA-binding transcription factor activity"/>
    <property type="evidence" value="ECO:0007669"/>
    <property type="project" value="InterPro"/>
</dbReference>
<feature type="domain" description="HTH lysR-type" evidence="5">
    <location>
        <begin position="11"/>
        <end position="68"/>
    </location>
</feature>
<dbReference type="InterPro" id="IPR037405">
    <property type="entry name" value="GbpR_PBP2"/>
</dbReference>
<dbReference type="PANTHER" id="PTHR30126">
    <property type="entry name" value="HTH-TYPE TRANSCRIPTIONAL REGULATOR"/>
    <property type="match status" value="1"/>
</dbReference>
<sequence length="323" mass="35820">MSLTPRLVNRLKLKHWALLSALSDTPTLNQAAALINVTQPSATKMLADIEQAFGFPIFERHARGMRATPLGQEVVTYARQTQASLARFLEDLETKRRGGHGHLVLGAIMGAAPDLVAAAVADIKRERPRLNVRILGETSDQIGALLERHEIELAVGRFTGPLDHNKFDFSALSDEPLRIVVRNGHPLARCEQLNWDELVRWPWVLQTLTSPARLMLEEQFAQAHVSTPEDVIECSSIFATLQLLQSGDAVAMLPESVVRDHVRASLLATLPIVIGLDLKAFGVLTRKDEPLSDVAERFISHLQRRAQSKATVRATHAEMTRQL</sequence>
<evidence type="ECO:0000256" key="2">
    <source>
        <dbReference type="ARBA" id="ARBA00023015"/>
    </source>
</evidence>
<dbReference type="KEGG" id="cnc:CNE_BB1p11610"/>
<dbReference type="GO" id="GO:0000976">
    <property type="term" value="F:transcription cis-regulatory region binding"/>
    <property type="evidence" value="ECO:0007669"/>
    <property type="project" value="TreeGrafter"/>
</dbReference>
<evidence type="ECO:0000256" key="4">
    <source>
        <dbReference type="ARBA" id="ARBA00023163"/>
    </source>
</evidence>
<comment type="similarity">
    <text evidence="1">Belongs to the LysR transcriptional regulatory family.</text>
</comment>
<dbReference type="EMBL" id="CP002879">
    <property type="protein sequence ID" value="AEI82564.1"/>
    <property type="molecule type" value="Genomic_DNA"/>
</dbReference>
<evidence type="ECO:0000313" key="7">
    <source>
        <dbReference type="Proteomes" id="UP000006798"/>
    </source>
</evidence>
<evidence type="ECO:0000256" key="3">
    <source>
        <dbReference type="ARBA" id="ARBA00023125"/>
    </source>
</evidence>
<keyword evidence="3" id="KW-0238">DNA-binding</keyword>
<keyword evidence="4" id="KW-0804">Transcription</keyword>
<dbReference type="HOGENOM" id="CLU_039613_6_0_4"/>
<keyword evidence="6" id="KW-0614">Plasmid</keyword>
<dbReference type="Pfam" id="PF03466">
    <property type="entry name" value="LysR_substrate"/>
    <property type="match status" value="1"/>
</dbReference>
<organism evidence="6 7">
    <name type="scientific">Cupriavidus necator (strain ATCC 43291 / DSM 13513 / CCUG 52238 / LMG 8453 / N-1)</name>
    <name type="common">Ralstonia eutropha</name>
    <dbReference type="NCBI Taxonomy" id="1042878"/>
    <lineage>
        <taxon>Bacteria</taxon>
        <taxon>Pseudomonadati</taxon>
        <taxon>Pseudomonadota</taxon>
        <taxon>Betaproteobacteria</taxon>
        <taxon>Burkholderiales</taxon>
        <taxon>Burkholderiaceae</taxon>
        <taxon>Cupriavidus</taxon>
    </lineage>
</organism>
<name>F8GV64_CUPNN</name>
<dbReference type="SUPFAM" id="SSF46785">
    <property type="entry name" value="Winged helix' DNA-binding domain"/>
    <property type="match status" value="1"/>
</dbReference>
<protein>
    <submittedName>
        <fullName evidence="6">Transcriptional regulator LysR family</fullName>
    </submittedName>
</protein>
<dbReference type="InterPro" id="IPR005119">
    <property type="entry name" value="LysR_subst-bd"/>
</dbReference>
<keyword evidence="2" id="KW-0805">Transcription regulation</keyword>
<evidence type="ECO:0000259" key="5">
    <source>
        <dbReference type="PROSITE" id="PS50931"/>
    </source>
</evidence>
<dbReference type="Gene3D" id="3.40.190.290">
    <property type="match status" value="1"/>
</dbReference>
<dbReference type="GeneID" id="34311598"/>
<dbReference type="CDD" id="cd08435">
    <property type="entry name" value="PBP2_GbpR"/>
    <property type="match status" value="1"/>
</dbReference>
<dbReference type="AlphaFoldDB" id="F8GV64"/>